<dbReference type="EMBL" id="KQ459833">
    <property type="protein sequence ID" value="KPJ19849.1"/>
    <property type="molecule type" value="Genomic_DNA"/>
</dbReference>
<dbReference type="InParanoid" id="A0A194RR27"/>
<evidence type="ECO:0000313" key="1">
    <source>
        <dbReference type="EMBL" id="KPJ19849.1"/>
    </source>
</evidence>
<organism evidence="1 2">
    <name type="scientific">Papilio machaon</name>
    <name type="common">Old World swallowtail butterfly</name>
    <dbReference type="NCBI Taxonomy" id="76193"/>
    <lineage>
        <taxon>Eukaryota</taxon>
        <taxon>Metazoa</taxon>
        <taxon>Ecdysozoa</taxon>
        <taxon>Arthropoda</taxon>
        <taxon>Hexapoda</taxon>
        <taxon>Insecta</taxon>
        <taxon>Pterygota</taxon>
        <taxon>Neoptera</taxon>
        <taxon>Endopterygota</taxon>
        <taxon>Lepidoptera</taxon>
        <taxon>Glossata</taxon>
        <taxon>Ditrysia</taxon>
        <taxon>Papilionoidea</taxon>
        <taxon>Papilionidae</taxon>
        <taxon>Papilioninae</taxon>
        <taxon>Papilio</taxon>
    </lineage>
</organism>
<keyword evidence="2" id="KW-1185">Reference proteome</keyword>
<protein>
    <submittedName>
        <fullName evidence="1">Uncharacterized protein</fullName>
    </submittedName>
</protein>
<dbReference type="AlphaFoldDB" id="A0A194RR27"/>
<proteinExistence type="predicted"/>
<sequence>MDDFRKNLENFCSLVSLKSCANTERCWCGWCARQPEVRARQATLKHCTGTLPRYSHTTPPSHNLTHLTSQYILYIFQSNAKLSKNRLKM</sequence>
<dbReference type="Proteomes" id="UP000053240">
    <property type="component" value="Unassembled WGS sequence"/>
</dbReference>
<evidence type="ECO:0000313" key="2">
    <source>
        <dbReference type="Proteomes" id="UP000053240"/>
    </source>
</evidence>
<gene>
    <name evidence="1" type="ORF">RR48_07448</name>
</gene>
<accession>A0A194RR27</accession>
<name>A0A194RR27_PAPMA</name>
<reference evidence="1 2" key="1">
    <citation type="journal article" date="2015" name="Nat. Commun.">
        <title>Outbred genome sequencing and CRISPR/Cas9 gene editing in butterflies.</title>
        <authorList>
            <person name="Li X."/>
            <person name="Fan D."/>
            <person name="Zhang W."/>
            <person name="Liu G."/>
            <person name="Zhang L."/>
            <person name="Zhao L."/>
            <person name="Fang X."/>
            <person name="Chen L."/>
            <person name="Dong Y."/>
            <person name="Chen Y."/>
            <person name="Ding Y."/>
            <person name="Zhao R."/>
            <person name="Feng M."/>
            <person name="Zhu Y."/>
            <person name="Feng Y."/>
            <person name="Jiang X."/>
            <person name="Zhu D."/>
            <person name="Xiang H."/>
            <person name="Feng X."/>
            <person name="Li S."/>
            <person name="Wang J."/>
            <person name="Zhang G."/>
            <person name="Kronforst M.R."/>
            <person name="Wang W."/>
        </authorList>
    </citation>
    <scope>NUCLEOTIDE SEQUENCE [LARGE SCALE GENOMIC DNA]</scope>
    <source>
        <strain evidence="1">Ya'a_city_454_Pm</strain>
        <tissue evidence="1">Whole body</tissue>
    </source>
</reference>